<sequence>MARSCHTTQAKHQKSRPYSRRHFENFIETKQPVSLPAHESLDEDSERQKQRWSLRAAAQKSGKESDRSRVILEWGGNINSTLSIPPTEQPFAGIKPVMLDHIWASFTKASRVQRAARPRVPLEPEYGESCDAFTGKKNQNKAEVQGEEMFDFGRYFKDGAGMMTVSRAVETGESMGWDTSNAGEKVGGGS</sequence>
<dbReference type="HOGENOM" id="CLU_1428551_0_0_1"/>
<accession>M2ZGS0</accession>
<evidence type="ECO:0000313" key="2">
    <source>
        <dbReference type="EMBL" id="EME78319.1"/>
    </source>
</evidence>
<dbReference type="EMBL" id="KB446563">
    <property type="protein sequence ID" value="EME78319.1"/>
    <property type="molecule type" value="Genomic_DNA"/>
</dbReference>
<reference evidence="2 3" key="1">
    <citation type="journal article" date="2012" name="PLoS Pathog.">
        <title>Diverse lifestyles and strategies of plant pathogenesis encoded in the genomes of eighteen Dothideomycetes fungi.</title>
        <authorList>
            <person name="Ohm R.A."/>
            <person name="Feau N."/>
            <person name="Henrissat B."/>
            <person name="Schoch C.L."/>
            <person name="Horwitz B.A."/>
            <person name="Barry K.W."/>
            <person name="Condon B.J."/>
            <person name="Copeland A.C."/>
            <person name="Dhillon B."/>
            <person name="Glaser F."/>
            <person name="Hesse C.N."/>
            <person name="Kosti I."/>
            <person name="LaButti K."/>
            <person name="Lindquist E.A."/>
            <person name="Lucas S."/>
            <person name="Salamov A.A."/>
            <person name="Bradshaw R.E."/>
            <person name="Ciuffetti L."/>
            <person name="Hamelin R.C."/>
            <person name="Kema G.H.J."/>
            <person name="Lawrence C."/>
            <person name="Scott J.A."/>
            <person name="Spatafora J.W."/>
            <person name="Turgeon B.G."/>
            <person name="de Wit P.J.G.M."/>
            <person name="Zhong S."/>
            <person name="Goodwin S.B."/>
            <person name="Grigoriev I.V."/>
        </authorList>
    </citation>
    <scope>NUCLEOTIDE SEQUENCE [LARGE SCALE GENOMIC DNA]</scope>
    <source>
        <strain evidence="2 3">CIRAD86</strain>
    </source>
</reference>
<dbReference type="VEuPathDB" id="FungiDB:MYCFIDRAFT_199552"/>
<dbReference type="OrthoDB" id="3645604at2759"/>
<keyword evidence="3" id="KW-1185">Reference proteome</keyword>
<dbReference type="Proteomes" id="UP000016932">
    <property type="component" value="Unassembled WGS sequence"/>
</dbReference>
<evidence type="ECO:0000313" key="3">
    <source>
        <dbReference type="Proteomes" id="UP000016932"/>
    </source>
</evidence>
<organism evidence="2 3">
    <name type="scientific">Pseudocercospora fijiensis (strain CIRAD86)</name>
    <name type="common">Black leaf streak disease fungus</name>
    <name type="synonym">Mycosphaerella fijiensis</name>
    <dbReference type="NCBI Taxonomy" id="383855"/>
    <lineage>
        <taxon>Eukaryota</taxon>
        <taxon>Fungi</taxon>
        <taxon>Dikarya</taxon>
        <taxon>Ascomycota</taxon>
        <taxon>Pezizomycotina</taxon>
        <taxon>Dothideomycetes</taxon>
        <taxon>Dothideomycetidae</taxon>
        <taxon>Mycosphaerellales</taxon>
        <taxon>Mycosphaerellaceae</taxon>
        <taxon>Pseudocercospora</taxon>
    </lineage>
</organism>
<name>M2ZGS0_PSEFD</name>
<gene>
    <name evidence="2" type="ORF">MYCFIDRAFT_199552</name>
</gene>
<dbReference type="AlphaFoldDB" id="M2ZGS0"/>
<dbReference type="KEGG" id="pfj:MYCFIDRAFT_199552"/>
<dbReference type="GeneID" id="19335813"/>
<proteinExistence type="predicted"/>
<dbReference type="RefSeq" id="XP_007930717.1">
    <property type="nucleotide sequence ID" value="XM_007932526.1"/>
</dbReference>
<protein>
    <submittedName>
        <fullName evidence="2">Uncharacterized protein</fullName>
    </submittedName>
</protein>
<evidence type="ECO:0000256" key="1">
    <source>
        <dbReference type="SAM" id="MobiDB-lite"/>
    </source>
</evidence>
<feature type="region of interest" description="Disordered" evidence="1">
    <location>
        <begin position="1"/>
        <end position="67"/>
    </location>
</feature>
<feature type="compositionally biased region" description="Basic residues" evidence="1">
    <location>
        <begin position="9"/>
        <end position="20"/>
    </location>
</feature>